<sequence>MEMDRDGDSRPQQHLHDSSQYLIRLDSSDDIAWFWISYEHKPIVWRIRKRSNRSLMGTRVHHTSRNLCPLLEREQMPVLWALGYCENSIPISCSVSFLGPNPLIDRTQRVSSSMTAGSSEEGGRAGIGNVKGETIEFYRFDSLYINRFYPFSSILDSLLLSSTRTRLSGLLSGSGRSGAVPASTSRLLTYLQCSKMAALPDHSPPPLTEGTRLRGENYLATLTYHIDPALLAANANVVHIDRGGSISYEMHLLRWFDFWLPNP</sequence>
<gene>
    <name evidence="1" type="primary">WBGene00283152</name>
</gene>
<reference evidence="2" key="1">
    <citation type="journal article" date="2008" name="Nat. Genet.">
        <title>The Pristionchus pacificus genome provides a unique perspective on nematode lifestyle and parasitism.</title>
        <authorList>
            <person name="Dieterich C."/>
            <person name="Clifton S.W."/>
            <person name="Schuster L.N."/>
            <person name="Chinwalla A."/>
            <person name="Delehaunty K."/>
            <person name="Dinkelacker I."/>
            <person name="Fulton L."/>
            <person name="Fulton R."/>
            <person name="Godfrey J."/>
            <person name="Minx P."/>
            <person name="Mitreva M."/>
            <person name="Roeseler W."/>
            <person name="Tian H."/>
            <person name="Witte H."/>
            <person name="Yang S.P."/>
            <person name="Wilson R.K."/>
            <person name="Sommer R.J."/>
        </authorList>
    </citation>
    <scope>NUCLEOTIDE SEQUENCE [LARGE SCALE GENOMIC DNA]</scope>
    <source>
        <strain evidence="2">PS312</strain>
    </source>
</reference>
<dbReference type="AlphaFoldDB" id="A0A2A6B4A7"/>
<proteinExistence type="predicted"/>
<evidence type="ECO:0000313" key="2">
    <source>
        <dbReference type="Proteomes" id="UP000005239"/>
    </source>
</evidence>
<dbReference type="EnsemblMetazoa" id="PPA44783.1">
    <property type="protein sequence ID" value="PPA44783.1"/>
    <property type="gene ID" value="WBGene00283152"/>
</dbReference>
<organism evidence="1 2">
    <name type="scientific">Pristionchus pacificus</name>
    <name type="common">Parasitic nematode worm</name>
    <dbReference type="NCBI Taxonomy" id="54126"/>
    <lineage>
        <taxon>Eukaryota</taxon>
        <taxon>Metazoa</taxon>
        <taxon>Ecdysozoa</taxon>
        <taxon>Nematoda</taxon>
        <taxon>Chromadorea</taxon>
        <taxon>Rhabditida</taxon>
        <taxon>Rhabditina</taxon>
        <taxon>Diplogasteromorpha</taxon>
        <taxon>Diplogasteroidea</taxon>
        <taxon>Neodiplogasteridae</taxon>
        <taxon>Pristionchus</taxon>
    </lineage>
</organism>
<dbReference type="Proteomes" id="UP000005239">
    <property type="component" value="Unassembled WGS sequence"/>
</dbReference>
<name>A0A2A6B4A7_PRIPA</name>
<reference evidence="1" key="2">
    <citation type="submission" date="2022-06" db="UniProtKB">
        <authorList>
            <consortium name="EnsemblMetazoa"/>
        </authorList>
    </citation>
    <scope>IDENTIFICATION</scope>
    <source>
        <strain evidence="1">PS312</strain>
    </source>
</reference>
<accession>A0A2A6B4A7</accession>
<keyword evidence="2" id="KW-1185">Reference proteome</keyword>
<evidence type="ECO:0000313" key="1">
    <source>
        <dbReference type="EnsemblMetazoa" id="PPA44783.1"/>
    </source>
</evidence>
<protein>
    <submittedName>
        <fullName evidence="1">Uncharacterized protein</fullName>
    </submittedName>
</protein>
<accession>A0A8R1UZP4</accession>